<dbReference type="GO" id="GO:0006952">
    <property type="term" value="P:defense response"/>
    <property type="evidence" value="ECO:0007669"/>
    <property type="project" value="UniProtKB-KW"/>
</dbReference>
<dbReference type="Gene3D" id="3.40.420.10">
    <property type="entry name" value="Ricin (A subunit), domain 1"/>
    <property type="match status" value="1"/>
</dbReference>
<name>J3L9K8_ORYBR</name>
<sequence length="229" mass="25210">MDHRLSLVLLLVVAGFSHPQAQPAVGPDIVPFNLATETYEEFFTRLTRLLRRRSTTPPYNPPEVMGRYVLGRQRPQFYGPTSRWLMVDIVAGGGGPSPSDDDDHQVRKTTLGMLQEDLTDFDPTGLPGSYLGKRSAIEAAATLASYDPTTATEAANVQAPQAVTRFVLMISEALRFSAIRDTFSGQKWGEESRIDEIHTKYVVFLGKALKIPCAVGAKSPSFLEPKQRG</sequence>
<dbReference type="GO" id="GO:0017148">
    <property type="term" value="P:negative regulation of translation"/>
    <property type="evidence" value="ECO:0007669"/>
    <property type="project" value="UniProtKB-KW"/>
</dbReference>
<evidence type="ECO:0000313" key="3">
    <source>
        <dbReference type="EnsemblPlants" id="OB02G13250.1"/>
    </source>
</evidence>
<protein>
    <recommendedName>
        <fullName evidence="1">rRNA N-glycosylase</fullName>
        <ecNumber evidence="1">3.2.2.22</ecNumber>
    </recommendedName>
</protein>
<dbReference type="InterPro" id="IPR016138">
    <property type="entry name" value="Ribosome_inactivat_prot_sub1"/>
</dbReference>
<evidence type="ECO:0000256" key="2">
    <source>
        <dbReference type="SAM" id="SignalP"/>
    </source>
</evidence>
<dbReference type="Proteomes" id="UP000006038">
    <property type="component" value="Unassembled WGS sequence"/>
</dbReference>
<proteinExistence type="inferred from homology"/>
<reference evidence="3" key="1">
    <citation type="submission" date="2013-04" db="UniProtKB">
        <authorList>
            <consortium name="EnsemblPlants"/>
        </authorList>
    </citation>
    <scope>IDENTIFICATION</scope>
</reference>
<keyword evidence="1" id="KW-0378">Hydrolase</keyword>
<dbReference type="EC" id="3.2.2.22" evidence="1"/>
<dbReference type="EnsemblPlants" id="OB02G13250.1">
    <property type="protein sequence ID" value="OB02G13250.1"/>
    <property type="gene ID" value="OB02G13250"/>
</dbReference>
<organism evidence="3">
    <name type="scientific">Oryza brachyantha</name>
    <name type="common">malo sina</name>
    <dbReference type="NCBI Taxonomy" id="4533"/>
    <lineage>
        <taxon>Eukaryota</taxon>
        <taxon>Viridiplantae</taxon>
        <taxon>Streptophyta</taxon>
        <taxon>Embryophyta</taxon>
        <taxon>Tracheophyta</taxon>
        <taxon>Spermatophyta</taxon>
        <taxon>Magnoliopsida</taxon>
        <taxon>Liliopsida</taxon>
        <taxon>Poales</taxon>
        <taxon>Poaceae</taxon>
        <taxon>BOP clade</taxon>
        <taxon>Oryzoideae</taxon>
        <taxon>Oryzeae</taxon>
        <taxon>Oryzinae</taxon>
        <taxon>Oryza</taxon>
    </lineage>
</organism>
<dbReference type="GO" id="GO:0030598">
    <property type="term" value="F:rRNA N-glycosylase activity"/>
    <property type="evidence" value="ECO:0007669"/>
    <property type="project" value="UniProtKB-EC"/>
</dbReference>
<dbReference type="GO" id="GO:0090729">
    <property type="term" value="F:toxin activity"/>
    <property type="evidence" value="ECO:0007669"/>
    <property type="project" value="UniProtKB-KW"/>
</dbReference>
<evidence type="ECO:0000313" key="4">
    <source>
        <dbReference type="Proteomes" id="UP000006038"/>
    </source>
</evidence>
<feature type="chain" id="PRO_5003773614" description="rRNA N-glycosylase" evidence="2">
    <location>
        <begin position="22"/>
        <end position="229"/>
    </location>
</feature>
<dbReference type="PANTHER" id="PTHR33453">
    <property type="match status" value="1"/>
</dbReference>
<dbReference type="InterPro" id="IPR001574">
    <property type="entry name" value="Ribosome_inactivat_prot"/>
</dbReference>
<dbReference type="Gramene" id="OB02G13250.1">
    <property type="protein sequence ID" value="OB02G13250.1"/>
    <property type="gene ID" value="OB02G13250"/>
</dbReference>
<evidence type="ECO:0000256" key="1">
    <source>
        <dbReference type="RuleBase" id="RU004915"/>
    </source>
</evidence>
<keyword evidence="1" id="KW-0652">Protein synthesis inhibitor</keyword>
<accession>J3L9K8</accession>
<dbReference type="InterPro" id="IPR036041">
    <property type="entry name" value="Ribosome-inact_prot_sf"/>
</dbReference>
<dbReference type="Pfam" id="PF00161">
    <property type="entry name" value="RIP"/>
    <property type="match status" value="1"/>
</dbReference>
<dbReference type="AlphaFoldDB" id="J3L9K8"/>
<keyword evidence="4" id="KW-1185">Reference proteome</keyword>
<dbReference type="OMA" id="SKALVWW"/>
<dbReference type="PANTHER" id="PTHR33453:SF10">
    <property type="entry name" value="RRNA N-GLYCOSYLASE"/>
    <property type="match status" value="1"/>
</dbReference>
<comment type="similarity">
    <text evidence="1">Belongs to the ribosome-inactivating protein family.</text>
</comment>
<keyword evidence="1" id="KW-0800">Toxin</keyword>
<keyword evidence="2" id="KW-0732">Signal</keyword>
<keyword evidence="1" id="KW-0611">Plant defense</keyword>
<comment type="catalytic activity">
    <reaction evidence="1">
        <text>Endohydrolysis of the N-glycosidic bond at one specific adenosine on the 28S rRNA.</text>
        <dbReference type="EC" id="3.2.2.22"/>
    </reaction>
</comment>
<dbReference type="HOGENOM" id="CLU_080025_1_0_1"/>
<feature type="signal peptide" evidence="2">
    <location>
        <begin position="1"/>
        <end position="21"/>
    </location>
</feature>
<dbReference type="SUPFAM" id="SSF56371">
    <property type="entry name" value="Ribosome inactivating proteins (RIP)"/>
    <property type="match status" value="1"/>
</dbReference>